<evidence type="ECO:0000313" key="2">
    <source>
        <dbReference type="Proteomes" id="UP001524642"/>
    </source>
</evidence>
<keyword evidence="2" id="KW-1185">Reference proteome</keyword>
<dbReference type="RefSeq" id="WP_257715550.1">
    <property type="nucleotide sequence ID" value="NZ_JANJOU010000003.1"/>
</dbReference>
<gene>
    <name evidence="1" type="ORF">NRP21_05890</name>
</gene>
<proteinExistence type="predicted"/>
<dbReference type="EMBL" id="JANJOU010000003">
    <property type="protein sequence ID" value="MCR0981574.1"/>
    <property type="molecule type" value="Genomic_DNA"/>
</dbReference>
<evidence type="ECO:0000313" key="1">
    <source>
        <dbReference type="EMBL" id="MCR0981574.1"/>
    </source>
</evidence>
<reference evidence="1 2" key="1">
    <citation type="submission" date="2022-06" db="EMBL/GenBank/DDBJ databases">
        <title>Roseomonas CN29.</title>
        <authorList>
            <person name="Cheng Y."/>
            <person name="He X."/>
        </authorList>
    </citation>
    <scope>NUCLEOTIDE SEQUENCE [LARGE SCALE GENOMIC DNA]</scope>
    <source>
        <strain evidence="1 2">CN29</strain>
    </source>
</reference>
<accession>A0ABT1X3M6</accession>
<name>A0ABT1X3M6_9PROT</name>
<comment type="caution">
    <text evidence="1">The sequence shown here is derived from an EMBL/GenBank/DDBJ whole genome shotgun (WGS) entry which is preliminary data.</text>
</comment>
<dbReference type="Proteomes" id="UP001524642">
    <property type="component" value="Unassembled WGS sequence"/>
</dbReference>
<sequence>MRRDPLAVLARLRGAEVMEARRRVAEAASVRALAEARAMEAGEALLREAAIGGADHAAWLPRGLAMREAAEESVRCAHARAEEAAIGLGAARAAERAVEDLAALRAAEARRAALRAEGQVLDEAGVARDRGRASRP</sequence>
<protein>
    <recommendedName>
        <fullName evidence="3">Flagellar FliJ protein</fullName>
    </recommendedName>
</protein>
<organism evidence="1 2">
    <name type="scientific">Roseomonas populi</name>
    <dbReference type="NCBI Taxonomy" id="3121582"/>
    <lineage>
        <taxon>Bacteria</taxon>
        <taxon>Pseudomonadati</taxon>
        <taxon>Pseudomonadota</taxon>
        <taxon>Alphaproteobacteria</taxon>
        <taxon>Acetobacterales</taxon>
        <taxon>Roseomonadaceae</taxon>
        <taxon>Roseomonas</taxon>
    </lineage>
</organism>
<evidence type="ECO:0008006" key="3">
    <source>
        <dbReference type="Google" id="ProtNLM"/>
    </source>
</evidence>